<sequence>MFYCPHIEHMHMTFTDLDASLLQETILIEGDGLRQWTDGEKLVVQVENLMMEDVLLLQFTDISKKQNMVKVFCPQHHPKLQTGNINKHSDSYHGLDAPDHNEFPFIQWSMPESMSEQSRPCPKEIILASLPDTTSTSASTPEEKIPGDILDNPGTRTTQEYMRLNAAAEITESNSEARHQLEQRLSNTENKPETTKAATPAEASMISDVTIVTNKATETLTEPETLSSKNLQQKKEPYTTIVEMTTPPADTHTTANTAPVNFTTTTPNCMASLNQHMKRPKQQQQIQTHR</sequence>
<name>A0A556VCU6_BAGYA</name>
<organism evidence="2 3">
    <name type="scientific">Bagarius yarrelli</name>
    <name type="common">Goonch</name>
    <name type="synonym">Bagrus yarrelli</name>
    <dbReference type="NCBI Taxonomy" id="175774"/>
    <lineage>
        <taxon>Eukaryota</taxon>
        <taxon>Metazoa</taxon>
        <taxon>Chordata</taxon>
        <taxon>Craniata</taxon>
        <taxon>Vertebrata</taxon>
        <taxon>Euteleostomi</taxon>
        <taxon>Actinopterygii</taxon>
        <taxon>Neopterygii</taxon>
        <taxon>Teleostei</taxon>
        <taxon>Ostariophysi</taxon>
        <taxon>Siluriformes</taxon>
        <taxon>Sisoridae</taxon>
        <taxon>Sisorinae</taxon>
        <taxon>Bagarius</taxon>
    </lineage>
</organism>
<reference evidence="2 3" key="1">
    <citation type="journal article" date="2019" name="Genome Biol. Evol.">
        <title>Whole-Genome Sequencing of the Giant Devil Catfish, Bagarius yarrelli.</title>
        <authorList>
            <person name="Jiang W."/>
            <person name="Lv Y."/>
            <person name="Cheng L."/>
            <person name="Yang K."/>
            <person name="Chao B."/>
            <person name="Wang X."/>
            <person name="Li Y."/>
            <person name="Pan X."/>
            <person name="You X."/>
            <person name="Zhang Y."/>
            <person name="Yang J."/>
            <person name="Li J."/>
            <person name="Zhang X."/>
            <person name="Liu S."/>
            <person name="Sun C."/>
            <person name="Yang J."/>
            <person name="Shi Q."/>
        </authorList>
    </citation>
    <scope>NUCLEOTIDE SEQUENCE [LARGE SCALE GENOMIC DNA]</scope>
    <source>
        <strain evidence="2">JWS20170419001</strain>
        <tissue evidence="2">Muscle</tissue>
    </source>
</reference>
<dbReference type="Proteomes" id="UP000319801">
    <property type="component" value="Unassembled WGS sequence"/>
</dbReference>
<dbReference type="EMBL" id="VCAZ01000240">
    <property type="protein sequence ID" value="TTM35984.1"/>
    <property type="molecule type" value="Genomic_DNA"/>
</dbReference>
<keyword evidence="3" id="KW-1185">Reference proteome</keyword>
<protein>
    <submittedName>
        <fullName evidence="2">Uncharacterized protein</fullName>
    </submittedName>
</protein>
<evidence type="ECO:0000313" key="2">
    <source>
        <dbReference type="EMBL" id="TTM35984.1"/>
    </source>
</evidence>
<evidence type="ECO:0000256" key="1">
    <source>
        <dbReference type="SAM" id="MobiDB-lite"/>
    </source>
</evidence>
<dbReference type="AlphaFoldDB" id="A0A556VCU6"/>
<proteinExistence type="predicted"/>
<evidence type="ECO:0000313" key="3">
    <source>
        <dbReference type="Proteomes" id="UP000319801"/>
    </source>
</evidence>
<gene>
    <name evidence="2" type="ORF">Baya_15846</name>
</gene>
<comment type="caution">
    <text evidence="2">The sequence shown here is derived from an EMBL/GenBank/DDBJ whole genome shotgun (WGS) entry which is preliminary data.</text>
</comment>
<feature type="region of interest" description="Disordered" evidence="1">
    <location>
        <begin position="173"/>
        <end position="201"/>
    </location>
</feature>
<feature type="region of interest" description="Disordered" evidence="1">
    <location>
        <begin position="133"/>
        <end position="154"/>
    </location>
</feature>
<accession>A0A556VCU6</accession>